<dbReference type="HOGENOM" id="CLU_3170139_0_0_5"/>
<keyword evidence="2" id="KW-1185">Reference proteome</keyword>
<dbReference type="AlphaFoldDB" id="A0A089NQ07"/>
<accession>A0A089NQ07</accession>
<protein>
    <submittedName>
        <fullName evidence="1">Protein of unassigned function</fullName>
    </submittedName>
</protein>
<organism evidence="1 2">
    <name type="scientific">Methylobacterium oryzae CBMB20</name>
    <dbReference type="NCBI Taxonomy" id="693986"/>
    <lineage>
        <taxon>Bacteria</taxon>
        <taxon>Pseudomonadati</taxon>
        <taxon>Pseudomonadota</taxon>
        <taxon>Alphaproteobacteria</taxon>
        <taxon>Hyphomicrobiales</taxon>
        <taxon>Methylobacteriaceae</taxon>
        <taxon>Methylobacterium</taxon>
    </lineage>
</organism>
<gene>
    <name evidence="1" type="ORF">MOC_0880</name>
</gene>
<dbReference type="Proteomes" id="UP000029492">
    <property type="component" value="Chromosome"/>
</dbReference>
<reference evidence="1 2" key="1">
    <citation type="journal article" date="2014" name="PLoS ONE">
        <title>Genome Information of Methylobacterium oryzae, a Plant-Probiotic Methylotroph in the Phyllosphere.</title>
        <authorList>
            <person name="Kwak M.J."/>
            <person name="Jeong H."/>
            <person name="Madhaiyan M."/>
            <person name="Lee Y."/>
            <person name="Sa T.M."/>
            <person name="Oh T.K."/>
            <person name="Kim J.F."/>
        </authorList>
    </citation>
    <scope>NUCLEOTIDE SEQUENCE [LARGE SCALE GENOMIC DNA]</scope>
    <source>
        <strain evidence="1 2">CBMB20</strain>
    </source>
</reference>
<evidence type="ECO:0000313" key="2">
    <source>
        <dbReference type="Proteomes" id="UP000029492"/>
    </source>
</evidence>
<name>A0A089NQ07_9HYPH</name>
<sequence>MMIGHRSGGPSAEQRGSIMSARLEDLKFMLTLSAVVLFGSGLDIILR</sequence>
<evidence type="ECO:0000313" key="1">
    <source>
        <dbReference type="EMBL" id="AIQ88635.1"/>
    </source>
</evidence>
<dbReference type="EMBL" id="CP003811">
    <property type="protein sequence ID" value="AIQ88635.1"/>
    <property type="molecule type" value="Genomic_DNA"/>
</dbReference>
<proteinExistence type="predicted"/>
<dbReference type="KEGG" id="mor:MOC_0880"/>